<evidence type="ECO:0000259" key="3">
    <source>
        <dbReference type="Pfam" id="PF02894"/>
    </source>
</evidence>
<keyword evidence="5" id="KW-1185">Reference proteome</keyword>
<dbReference type="PATRIC" id="fig|1423735.3.peg.854"/>
<dbReference type="NCBIfam" id="NF007574">
    <property type="entry name" value="PRK10206.1"/>
    <property type="match status" value="1"/>
</dbReference>
<gene>
    <name evidence="4" type="ORF">FC15_GL000821</name>
</gene>
<dbReference type="InterPro" id="IPR051317">
    <property type="entry name" value="Gfo/Idh/MocA_oxidoreduct"/>
</dbReference>
<dbReference type="SUPFAM" id="SSF51735">
    <property type="entry name" value="NAD(P)-binding Rossmann-fold domains"/>
    <property type="match status" value="1"/>
</dbReference>
<dbReference type="Pfam" id="PF02894">
    <property type="entry name" value="GFO_IDH_MocA_C"/>
    <property type="match status" value="1"/>
</dbReference>
<reference evidence="4 5" key="1">
    <citation type="journal article" date="2015" name="Genome Announc.">
        <title>Expanding the biotechnology potential of lactobacilli through comparative genomics of 213 strains and associated genera.</title>
        <authorList>
            <person name="Sun Z."/>
            <person name="Harris H.M."/>
            <person name="McCann A."/>
            <person name="Guo C."/>
            <person name="Argimon S."/>
            <person name="Zhang W."/>
            <person name="Yang X."/>
            <person name="Jeffery I.B."/>
            <person name="Cooney J.C."/>
            <person name="Kagawa T.F."/>
            <person name="Liu W."/>
            <person name="Song Y."/>
            <person name="Salvetti E."/>
            <person name="Wrobel A."/>
            <person name="Rasinkangas P."/>
            <person name="Parkhill J."/>
            <person name="Rea M.C."/>
            <person name="O'Sullivan O."/>
            <person name="Ritari J."/>
            <person name="Douillard F.P."/>
            <person name="Paul Ross R."/>
            <person name="Yang R."/>
            <person name="Briner A.E."/>
            <person name="Felis G.E."/>
            <person name="de Vos W.M."/>
            <person name="Barrangou R."/>
            <person name="Klaenhammer T.R."/>
            <person name="Caufield P.W."/>
            <person name="Cui Y."/>
            <person name="Zhang H."/>
            <person name="O'Toole P.W."/>
        </authorList>
    </citation>
    <scope>NUCLEOTIDE SEQUENCE [LARGE SCALE GENOMIC DNA]</scope>
    <source>
        <strain evidence="4 5">DSM 17758</strain>
    </source>
</reference>
<dbReference type="Gene3D" id="3.30.360.10">
    <property type="entry name" value="Dihydrodipicolinate Reductase, domain 2"/>
    <property type="match status" value="1"/>
</dbReference>
<name>A0A0R1W721_9LACO</name>
<proteinExistence type="inferred from homology"/>
<dbReference type="Proteomes" id="UP000051315">
    <property type="component" value="Unassembled WGS sequence"/>
</dbReference>
<dbReference type="InterPro" id="IPR000683">
    <property type="entry name" value="Gfo/Idh/MocA-like_OxRdtase_N"/>
</dbReference>
<dbReference type="PANTHER" id="PTHR43708:SF7">
    <property type="entry name" value="OXIDOREDUCTASE"/>
    <property type="match status" value="1"/>
</dbReference>
<protein>
    <submittedName>
        <fullName evidence="4">Dehydrogenase related protein</fullName>
    </submittedName>
</protein>
<accession>A0A0R1W721</accession>
<comment type="caution">
    <text evidence="4">The sequence shown here is derived from an EMBL/GenBank/DDBJ whole genome shotgun (WGS) entry which is preliminary data.</text>
</comment>
<feature type="domain" description="Gfo/Idh/MocA-like oxidoreductase N-terminal" evidence="2">
    <location>
        <begin position="6"/>
        <end position="123"/>
    </location>
</feature>
<sequence length="349" mass="39538">MAKLIIALAGFGKSANRYHLPYLKLRSQIKIKTVYDHRLRHHQDVQTELKAAGVQLTTNFEDVLADPEIQMISITTPASTHYQLAKEALQHGKNVLVEKPFCETFKQAEELLKLAQEKGLVAMPFQNRRFDSDYLALKHVLEVGFVGTPLQIESHMDHFRPSEQFINSEPINGQFYGLGIHTIDQMIALFGQPRQVYYDIRAQQNQGNLDDYYETDLFYLNLKVKVTSSPLVAIPYPSFRLNGTKGSFIKYGIDQQENDLKAGMMPEAPHFGEDTPTAYGHLKYLNGNGDWIKKDVITPVGDYGRVYDAMFETILNQKTKLVTDQQLLLEMKILEAGVATVGPHVTTFA</sequence>
<dbReference type="OrthoDB" id="9815825at2"/>
<evidence type="ECO:0000313" key="5">
    <source>
        <dbReference type="Proteomes" id="UP000051315"/>
    </source>
</evidence>
<dbReference type="STRING" id="1423735.FC15_GL000821"/>
<dbReference type="Pfam" id="PF01408">
    <property type="entry name" value="GFO_IDH_MocA"/>
    <property type="match status" value="1"/>
</dbReference>
<dbReference type="InterPro" id="IPR036291">
    <property type="entry name" value="NAD(P)-bd_dom_sf"/>
</dbReference>
<organism evidence="4 5">
    <name type="scientific">Lapidilactobacillus concavus DSM 17758</name>
    <dbReference type="NCBI Taxonomy" id="1423735"/>
    <lineage>
        <taxon>Bacteria</taxon>
        <taxon>Bacillati</taxon>
        <taxon>Bacillota</taxon>
        <taxon>Bacilli</taxon>
        <taxon>Lactobacillales</taxon>
        <taxon>Lactobacillaceae</taxon>
        <taxon>Lapidilactobacillus</taxon>
    </lineage>
</organism>
<dbReference type="EMBL" id="AZFX01000023">
    <property type="protein sequence ID" value="KRM11787.1"/>
    <property type="molecule type" value="Genomic_DNA"/>
</dbReference>
<evidence type="ECO:0000313" key="4">
    <source>
        <dbReference type="EMBL" id="KRM11787.1"/>
    </source>
</evidence>
<feature type="domain" description="Gfo/Idh/MocA-like oxidoreductase C-terminal" evidence="3">
    <location>
        <begin position="141"/>
        <end position="338"/>
    </location>
</feature>
<dbReference type="AlphaFoldDB" id="A0A0R1W721"/>
<dbReference type="PANTHER" id="PTHR43708">
    <property type="entry name" value="CONSERVED EXPRESSED OXIDOREDUCTASE (EUROFUNG)"/>
    <property type="match status" value="1"/>
</dbReference>
<dbReference type="RefSeq" id="WP_057823705.1">
    <property type="nucleotide sequence ID" value="NZ_AZFX01000023.1"/>
</dbReference>
<comment type="similarity">
    <text evidence="1">Belongs to the Gfo/Idh/MocA family.</text>
</comment>
<dbReference type="Gene3D" id="3.40.50.720">
    <property type="entry name" value="NAD(P)-binding Rossmann-like Domain"/>
    <property type="match status" value="1"/>
</dbReference>
<evidence type="ECO:0000259" key="2">
    <source>
        <dbReference type="Pfam" id="PF01408"/>
    </source>
</evidence>
<dbReference type="GO" id="GO:0000166">
    <property type="term" value="F:nucleotide binding"/>
    <property type="evidence" value="ECO:0007669"/>
    <property type="project" value="InterPro"/>
</dbReference>
<dbReference type="InterPro" id="IPR004104">
    <property type="entry name" value="Gfo/Idh/MocA-like_OxRdtase_C"/>
</dbReference>
<evidence type="ECO:0000256" key="1">
    <source>
        <dbReference type="ARBA" id="ARBA00010928"/>
    </source>
</evidence>